<proteinExistence type="predicted"/>
<dbReference type="Proteomes" id="UP001597319">
    <property type="component" value="Unassembled WGS sequence"/>
</dbReference>
<gene>
    <name evidence="2" type="ORF">ACFSR1_09295</name>
</gene>
<evidence type="ECO:0000313" key="2">
    <source>
        <dbReference type="EMBL" id="MFD2562857.1"/>
    </source>
</evidence>
<protein>
    <recommendedName>
        <fullName evidence="4">Lipoprotein</fullName>
    </recommendedName>
</protein>
<organism evidence="2 3">
    <name type="scientific">Aquimarina rubra</name>
    <dbReference type="NCBI Taxonomy" id="1920033"/>
    <lineage>
        <taxon>Bacteria</taxon>
        <taxon>Pseudomonadati</taxon>
        <taxon>Bacteroidota</taxon>
        <taxon>Flavobacteriia</taxon>
        <taxon>Flavobacteriales</taxon>
        <taxon>Flavobacteriaceae</taxon>
        <taxon>Aquimarina</taxon>
    </lineage>
</organism>
<feature type="compositionally biased region" description="Acidic residues" evidence="1">
    <location>
        <begin position="40"/>
        <end position="80"/>
    </location>
</feature>
<feature type="region of interest" description="Disordered" evidence="1">
    <location>
        <begin position="25"/>
        <end position="80"/>
    </location>
</feature>
<evidence type="ECO:0000256" key="1">
    <source>
        <dbReference type="SAM" id="MobiDB-lite"/>
    </source>
</evidence>
<reference evidence="3" key="1">
    <citation type="journal article" date="2019" name="Int. J. Syst. Evol. Microbiol.">
        <title>The Global Catalogue of Microorganisms (GCM) 10K type strain sequencing project: providing services to taxonomists for standard genome sequencing and annotation.</title>
        <authorList>
            <consortium name="The Broad Institute Genomics Platform"/>
            <consortium name="The Broad Institute Genome Sequencing Center for Infectious Disease"/>
            <person name="Wu L."/>
            <person name="Ma J."/>
        </authorList>
    </citation>
    <scope>NUCLEOTIDE SEQUENCE [LARGE SCALE GENOMIC DNA]</scope>
    <source>
        <strain evidence="3">KCTC 52274</strain>
    </source>
</reference>
<dbReference type="EMBL" id="JBHULE010000019">
    <property type="protein sequence ID" value="MFD2562857.1"/>
    <property type="molecule type" value="Genomic_DNA"/>
</dbReference>
<sequence>MKINKNLWVIALFLVLSVSCRDTKKEIKEETQTEKAVPQNEEETSKDENSESDDIEIEGQNEENEIEETEEVLDTLSVEE</sequence>
<name>A0ABW5LD90_9FLAO</name>
<dbReference type="RefSeq" id="WP_378291810.1">
    <property type="nucleotide sequence ID" value="NZ_JBHULE010000019.1"/>
</dbReference>
<dbReference type="PROSITE" id="PS51257">
    <property type="entry name" value="PROKAR_LIPOPROTEIN"/>
    <property type="match status" value="1"/>
</dbReference>
<evidence type="ECO:0000313" key="3">
    <source>
        <dbReference type="Proteomes" id="UP001597319"/>
    </source>
</evidence>
<accession>A0ABW5LD90</accession>
<evidence type="ECO:0008006" key="4">
    <source>
        <dbReference type="Google" id="ProtNLM"/>
    </source>
</evidence>
<comment type="caution">
    <text evidence="2">The sequence shown here is derived from an EMBL/GenBank/DDBJ whole genome shotgun (WGS) entry which is preliminary data.</text>
</comment>
<keyword evidence="3" id="KW-1185">Reference proteome</keyword>